<dbReference type="AlphaFoldDB" id="A0AAV7UH34"/>
<keyword evidence="3" id="KW-1185">Reference proteome</keyword>
<evidence type="ECO:0000256" key="1">
    <source>
        <dbReference type="SAM" id="MobiDB-lite"/>
    </source>
</evidence>
<accession>A0AAV7UH34</accession>
<dbReference type="Proteomes" id="UP001066276">
    <property type="component" value="Chromosome 3_1"/>
</dbReference>
<comment type="caution">
    <text evidence="2">The sequence shown here is derived from an EMBL/GenBank/DDBJ whole genome shotgun (WGS) entry which is preliminary data.</text>
</comment>
<organism evidence="2 3">
    <name type="scientific">Pleurodeles waltl</name>
    <name type="common">Iberian ribbed newt</name>
    <dbReference type="NCBI Taxonomy" id="8319"/>
    <lineage>
        <taxon>Eukaryota</taxon>
        <taxon>Metazoa</taxon>
        <taxon>Chordata</taxon>
        <taxon>Craniata</taxon>
        <taxon>Vertebrata</taxon>
        <taxon>Euteleostomi</taxon>
        <taxon>Amphibia</taxon>
        <taxon>Batrachia</taxon>
        <taxon>Caudata</taxon>
        <taxon>Salamandroidea</taxon>
        <taxon>Salamandridae</taxon>
        <taxon>Pleurodelinae</taxon>
        <taxon>Pleurodeles</taxon>
    </lineage>
</organism>
<evidence type="ECO:0000313" key="2">
    <source>
        <dbReference type="EMBL" id="KAJ1187661.1"/>
    </source>
</evidence>
<name>A0AAV7UH34_PLEWA</name>
<protein>
    <submittedName>
        <fullName evidence="2">Uncharacterized protein</fullName>
    </submittedName>
</protein>
<evidence type="ECO:0000313" key="3">
    <source>
        <dbReference type="Proteomes" id="UP001066276"/>
    </source>
</evidence>
<sequence length="241" mass="25588">MRGPFLSAPRPPLWGSLTSHPPSVHLVQPASHLCSTLFTAKAPLRGAACQAPRPMGDRLPPVACCFSFTSSGRPGRQTPLICAPCRPRKNTSARPFPTGPCSLTLLQVRYVGFPRAAAAAIGGQLNVVKRSPPETLLRGKKYKSSVLATAVCPAGCDCHAAAILKPLRPRPSWSAAPGPTRPSVTFLHHQPVTGASKGPRESPYSLRRRVPAPDPGCCSIRRQSSSRTLLLGGHLDHDPPS</sequence>
<proteinExistence type="predicted"/>
<dbReference type="EMBL" id="JANPWB010000005">
    <property type="protein sequence ID" value="KAJ1187661.1"/>
    <property type="molecule type" value="Genomic_DNA"/>
</dbReference>
<gene>
    <name evidence="2" type="ORF">NDU88_004435</name>
</gene>
<reference evidence="2" key="1">
    <citation type="journal article" date="2022" name="bioRxiv">
        <title>Sequencing and chromosome-scale assembly of the giantPleurodeles waltlgenome.</title>
        <authorList>
            <person name="Brown T."/>
            <person name="Elewa A."/>
            <person name="Iarovenko S."/>
            <person name="Subramanian E."/>
            <person name="Araus A.J."/>
            <person name="Petzold A."/>
            <person name="Susuki M."/>
            <person name="Suzuki K.-i.T."/>
            <person name="Hayashi T."/>
            <person name="Toyoda A."/>
            <person name="Oliveira C."/>
            <person name="Osipova E."/>
            <person name="Leigh N.D."/>
            <person name="Simon A."/>
            <person name="Yun M.H."/>
        </authorList>
    </citation>
    <scope>NUCLEOTIDE SEQUENCE</scope>
    <source>
        <strain evidence="2">20211129_DDA</strain>
        <tissue evidence="2">Liver</tissue>
    </source>
</reference>
<feature type="region of interest" description="Disordered" evidence="1">
    <location>
        <begin position="169"/>
        <end position="241"/>
    </location>
</feature>